<proteinExistence type="predicted"/>
<sequence>MEASPESAVVTLPASPSTKFIPIMSQPLGIESIADLKLSWASFSCWFMFL</sequence>
<protein>
    <submittedName>
        <fullName evidence="1">Uncharacterized protein</fullName>
    </submittedName>
</protein>
<dbReference type="AlphaFoldDB" id="A0A0E9XX71"/>
<organism evidence="1">
    <name type="scientific">Anguilla anguilla</name>
    <name type="common">European freshwater eel</name>
    <name type="synonym">Muraena anguilla</name>
    <dbReference type="NCBI Taxonomy" id="7936"/>
    <lineage>
        <taxon>Eukaryota</taxon>
        <taxon>Metazoa</taxon>
        <taxon>Chordata</taxon>
        <taxon>Craniata</taxon>
        <taxon>Vertebrata</taxon>
        <taxon>Euteleostomi</taxon>
        <taxon>Actinopterygii</taxon>
        <taxon>Neopterygii</taxon>
        <taxon>Teleostei</taxon>
        <taxon>Anguilliformes</taxon>
        <taxon>Anguillidae</taxon>
        <taxon>Anguilla</taxon>
    </lineage>
</organism>
<reference evidence="1" key="2">
    <citation type="journal article" date="2015" name="Fish Shellfish Immunol.">
        <title>Early steps in the European eel (Anguilla anguilla)-Vibrio vulnificus interaction in the gills: Role of the RtxA13 toxin.</title>
        <authorList>
            <person name="Callol A."/>
            <person name="Pajuelo D."/>
            <person name="Ebbesson L."/>
            <person name="Teles M."/>
            <person name="MacKenzie S."/>
            <person name="Amaro C."/>
        </authorList>
    </citation>
    <scope>NUCLEOTIDE SEQUENCE</scope>
</reference>
<evidence type="ECO:0000313" key="1">
    <source>
        <dbReference type="EMBL" id="JAI07313.1"/>
    </source>
</evidence>
<accession>A0A0E9XX71</accession>
<reference evidence="1" key="1">
    <citation type="submission" date="2014-11" db="EMBL/GenBank/DDBJ databases">
        <authorList>
            <person name="Amaro Gonzalez C."/>
        </authorList>
    </citation>
    <scope>NUCLEOTIDE SEQUENCE</scope>
</reference>
<name>A0A0E9XX71_ANGAN</name>
<dbReference type="EMBL" id="GBXM01001265">
    <property type="protein sequence ID" value="JAI07313.1"/>
    <property type="molecule type" value="Transcribed_RNA"/>
</dbReference>